<keyword evidence="5" id="KW-1185">Reference proteome</keyword>
<dbReference type="Proteomes" id="UP000617145">
    <property type="component" value="Unassembled WGS sequence"/>
</dbReference>
<evidence type="ECO:0000313" key="5">
    <source>
        <dbReference type="Proteomes" id="UP000617145"/>
    </source>
</evidence>
<dbReference type="PANTHER" id="PTHR10584">
    <property type="entry name" value="SUGAR KINASE"/>
    <property type="match status" value="1"/>
</dbReference>
<reference evidence="4" key="1">
    <citation type="journal article" date="2014" name="Int. J. Syst. Evol. Microbiol.">
        <title>Complete genome sequence of Corynebacterium casei LMG S-19264T (=DSM 44701T), isolated from a smear-ripened cheese.</title>
        <authorList>
            <consortium name="US DOE Joint Genome Institute (JGI-PGF)"/>
            <person name="Walter F."/>
            <person name="Albersmeier A."/>
            <person name="Kalinowski J."/>
            <person name="Ruckert C."/>
        </authorList>
    </citation>
    <scope>NUCLEOTIDE SEQUENCE</scope>
    <source>
        <strain evidence="4">CGMCC 1.15762</strain>
    </source>
</reference>
<protein>
    <submittedName>
        <fullName evidence="4">Ribokinase</fullName>
    </submittedName>
</protein>
<evidence type="ECO:0000256" key="1">
    <source>
        <dbReference type="ARBA" id="ARBA00022679"/>
    </source>
</evidence>
<keyword evidence="2" id="KW-0418">Kinase</keyword>
<dbReference type="SUPFAM" id="SSF53613">
    <property type="entry name" value="Ribokinase-like"/>
    <property type="match status" value="1"/>
</dbReference>
<keyword evidence="1" id="KW-0808">Transferase</keyword>
<dbReference type="AlphaFoldDB" id="A0A8J3EH61"/>
<dbReference type="InterPro" id="IPR029056">
    <property type="entry name" value="Ribokinase-like"/>
</dbReference>
<dbReference type="EMBL" id="BMJV01000005">
    <property type="protein sequence ID" value="GGG76288.1"/>
    <property type="molecule type" value="Genomic_DNA"/>
</dbReference>
<gene>
    <name evidence="4" type="ORF">GCM10011415_26230</name>
</gene>
<accession>A0A8J3EH61</accession>
<name>A0A8J3EH61_9RHOB</name>
<evidence type="ECO:0000259" key="3">
    <source>
        <dbReference type="Pfam" id="PF00294"/>
    </source>
</evidence>
<evidence type="ECO:0000313" key="4">
    <source>
        <dbReference type="EMBL" id="GGG76288.1"/>
    </source>
</evidence>
<dbReference type="PANTHER" id="PTHR10584:SF167">
    <property type="entry name" value="PFKB DOMAIN PROTEIN"/>
    <property type="match status" value="1"/>
</dbReference>
<dbReference type="InterPro" id="IPR011611">
    <property type="entry name" value="PfkB_dom"/>
</dbReference>
<sequence>MSALLQMTGPVADLVYRVRAIPEPGTEAVVTGFGMTVGGGFNALAAARAAGMEAIMGGSVGTGPFGDLCANALAERGIALARPRHATRDQGCCTVLLEPDGERSFVAWPGAEGQITAEALEPIDLGAVSWVMLSGYTLHYPGAREALTSWIDALPKSIRFLFDPSPMIAELPKTLLARILTRADWISANGAEAEALTGLPAARAAEALAQGREGAIVRIGAMGCLLATEYALHEIPGHPVEPVDSNGAGDCHIGSFIAELQRSDDALLAARYATVAAALSVIRDGPATPPSRAEVEPILHAA</sequence>
<dbReference type="RefSeq" id="WP_188790678.1">
    <property type="nucleotide sequence ID" value="NZ_BMJV01000005.1"/>
</dbReference>
<evidence type="ECO:0000256" key="2">
    <source>
        <dbReference type="ARBA" id="ARBA00022777"/>
    </source>
</evidence>
<dbReference type="Pfam" id="PF00294">
    <property type="entry name" value="PfkB"/>
    <property type="match status" value="1"/>
</dbReference>
<proteinExistence type="predicted"/>
<reference evidence="4" key="2">
    <citation type="submission" date="2020-09" db="EMBL/GenBank/DDBJ databases">
        <authorList>
            <person name="Sun Q."/>
            <person name="Zhou Y."/>
        </authorList>
    </citation>
    <scope>NUCLEOTIDE SEQUENCE</scope>
    <source>
        <strain evidence="4">CGMCC 1.15762</strain>
    </source>
</reference>
<dbReference type="Gene3D" id="3.40.1190.20">
    <property type="match status" value="1"/>
</dbReference>
<dbReference type="GO" id="GO:0016301">
    <property type="term" value="F:kinase activity"/>
    <property type="evidence" value="ECO:0007669"/>
    <property type="project" value="UniProtKB-KW"/>
</dbReference>
<comment type="caution">
    <text evidence="4">The sequence shown here is derived from an EMBL/GenBank/DDBJ whole genome shotgun (WGS) entry which is preliminary data.</text>
</comment>
<feature type="domain" description="Carbohydrate kinase PfkB" evidence="3">
    <location>
        <begin position="13"/>
        <end position="289"/>
    </location>
</feature>
<organism evidence="4 5">
    <name type="scientific">Salipiger pallidus</name>
    <dbReference type="NCBI Taxonomy" id="1775170"/>
    <lineage>
        <taxon>Bacteria</taxon>
        <taxon>Pseudomonadati</taxon>
        <taxon>Pseudomonadota</taxon>
        <taxon>Alphaproteobacteria</taxon>
        <taxon>Rhodobacterales</taxon>
        <taxon>Roseobacteraceae</taxon>
        <taxon>Salipiger</taxon>
    </lineage>
</organism>